<feature type="coiled-coil region" evidence="1">
    <location>
        <begin position="192"/>
        <end position="226"/>
    </location>
</feature>
<feature type="compositionally biased region" description="Low complexity" evidence="2">
    <location>
        <begin position="56"/>
        <end position="115"/>
    </location>
</feature>
<evidence type="ECO:0000259" key="3">
    <source>
        <dbReference type="Pfam" id="PF24237"/>
    </source>
</evidence>
<organism evidence="4 5">
    <name type="scientific">Parascaris univalens</name>
    <name type="common">Nematode worm</name>
    <dbReference type="NCBI Taxonomy" id="6257"/>
    <lineage>
        <taxon>Eukaryota</taxon>
        <taxon>Metazoa</taxon>
        <taxon>Ecdysozoa</taxon>
        <taxon>Nematoda</taxon>
        <taxon>Chromadorea</taxon>
        <taxon>Rhabditida</taxon>
        <taxon>Spirurina</taxon>
        <taxon>Ascaridomorpha</taxon>
        <taxon>Ascaridoidea</taxon>
        <taxon>Ascarididae</taxon>
        <taxon>Parascaris</taxon>
    </lineage>
</organism>
<dbReference type="InterPro" id="IPR026678">
    <property type="entry name" value="INO80E"/>
</dbReference>
<dbReference type="InterPro" id="IPR056515">
    <property type="entry name" value="INO80E_N"/>
</dbReference>
<feature type="compositionally biased region" description="Polar residues" evidence="2">
    <location>
        <begin position="42"/>
        <end position="55"/>
    </location>
</feature>
<name>A0A915B5P8_PARUN</name>
<dbReference type="AlphaFoldDB" id="A0A915B5P8"/>
<keyword evidence="1" id="KW-0175">Coiled coil</keyword>
<proteinExistence type="predicted"/>
<evidence type="ECO:0000313" key="4">
    <source>
        <dbReference type="Proteomes" id="UP000887569"/>
    </source>
</evidence>
<feature type="compositionally biased region" description="Pro residues" evidence="2">
    <location>
        <begin position="116"/>
        <end position="132"/>
    </location>
</feature>
<feature type="region of interest" description="Disordered" evidence="2">
    <location>
        <begin position="234"/>
        <end position="288"/>
    </location>
</feature>
<feature type="region of interest" description="Disordered" evidence="2">
    <location>
        <begin position="1"/>
        <end position="133"/>
    </location>
</feature>
<reference evidence="5" key="1">
    <citation type="submission" date="2022-11" db="UniProtKB">
        <authorList>
            <consortium name="WormBaseParasite"/>
        </authorList>
    </citation>
    <scope>IDENTIFICATION</scope>
</reference>
<dbReference type="Pfam" id="PF24237">
    <property type="entry name" value="INO80E"/>
    <property type="match status" value="1"/>
</dbReference>
<evidence type="ECO:0000256" key="1">
    <source>
        <dbReference type="SAM" id="Coils"/>
    </source>
</evidence>
<protein>
    <submittedName>
        <fullName evidence="5">INO80 complex subunit E</fullName>
    </submittedName>
</protein>
<dbReference type="Proteomes" id="UP000887569">
    <property type="component" value="Unplaced"/>
</dbReference>
<evidence type="ECO:0000256" key="2">
    <source>
        <dbReference type="SAM" id="MobiDB-lite"/>
    </source>
</evidence>
<dbReference type="GO" id="GO:0006338">
    <property type="term" value="P:chromatin remodeling"/>
    <property type="evidence" value="ECO:0007669"/>
    <property type="project" value="InterPro"/>
</dbReference>
<dbReference type="PANTHER" id="PTHR21812">
    <property type="entry name" value="INO80 COMPLEX SUBUNIT E"/>
    <property type="match status" value="1"/>
</dbReference>
<feature type="compositionally biased region" description="Basic residues" evidence="2">
    <location>
        <begin position="254"/>
        <end position="269"/>
    </location>
</feature>
<dbReference type="GO" id="GO:0031011">
    <property type="term" value="C:Ino80 complex"/>
    <property type="evidence" value="ECO:0007669"/>
    <property type="project" value="InterPro"/>
</dbReference>
<accession>A0A915B5P8</accession>
<dbReference type="PANTHER" id="PTHR21812:SF1">
    <property type="entry name" value="INO80 COMPLEX SUBUNIT E"/>
    <property type="match status" value="1"/>
</dbReference>
<feature type="domain" description="INO80 complex subunit E N-terminal" evidence="3">
    <location>
        <begin position="182"/>
        <end position="227"/>
    </location>
</feature>
<dbReference type="WBParaSite" id="PgR025_g002_t01">
    <property type="protein sequence ID" value="PgR025_g002_t01"/>
    <property type="gene ID" value="PgR025_g002"/>
</dbReference>
<sequence length="360" mass="38497">GVMHEPVNDSCMGMRNVTAISGAPPPQQPLPSVNHVMGPPQFRTSSAYPSPHSSQPATPLQSSSLAPSPSSGSSRLASSVAPSPSPAPSRIASSLALSPSPGSSRMLSIPSQNASPIPPPQPAQLTQPPPPYTRAALMSAPLIANTPAQFHSTSSPHLISVDNEKAQTSAANFQQVSQPTPKEQYRMLKKRFKFLVYENECYQEELRNLQRKLLKLSRDKNFLLDRLIQYEKLSDSSDDSDSNSVKTVEDKPKPPKKKSRPSASRRRSTVSKPKMSGTAVGKTDHPMCSPMTDAAAVENIKTEPDAATIRSDPSAVVASHGCPVAAPAATIERDVALANAERTTPRTTLPPIEGVVKIEH</sequence>
<evidence type="ECO:0000313" key="5">
    <source>
        <dbReference type="WBParaSite" id="PgR025_g002_t01"/>
    </source>
</evidence>
<keyword evidence="4" id="KW-1185">Reference proteome</keyword>